<protein>
    <recommendedName>
        <fullName evidence="4">Lipoprotein</fullName>
    </recommendedName>
</protein>
<dbReference type="RefSeq" id="WP_152097031.1">
    <property type="nucleotide sequence ID" value="NZ_AP021861.1"/>
</dbReference>
<feature type="compositionally biased region" description="Low complexity" evidence="1">
    <location>
        <begin position="179"/>
        <end position="199"/>
    </location>
</feature>
<evidence type="ECO:0000313" key="3">
    <source>
        <dbReference type="Proteomes" id="UP000326837"/>
    </source>
</evidence>
<feature type="region of interest" description="Disordered" evidence="1">
    <location>
        <begin position="168"/>
        <end position="212"/>
    </location>
</feature>
<evidence type="ECO:0008006" key="4">
    <source>
        <dbReference type="Google" id="ProtNLM"/>
    </source>
</evidence>
<dbReference type="PROSITE" id="PS51257">
    <property type="entry name" value="PROKAR_LIPOPROTEIN"/>
    <property type="match status" value="1"/>
</dbReference>
<proteinExistence type="predicted"/>
<accession>A0A5K7X273</accession>
<dbReference type="AlphaFoldDB" id="A0A5K7X273"/>
<evidence type="ECO:0000313" key="2">
    <source>
        <dbReference type="EMBL" id="BBO30748.1"/>
    </source>
</evidence>
<dbReference type="KEGG" id="lpav:PLANPX_0360"/>
<reference evidence="3" key="1">
    <citation type="submission" date="2019-10" db="EMBL/GenBank/DDBJ databases">
        <title>Lacipirellula parvula gen. nov., sp. nov., representing a lineage of planctomycetes widespread in freshwater anoxic habitats, and description of the family Lacipirellulaceae.</title>
        <authorList>
            <person name="Dedysh S.N."/>
            <person name="Kulichevskaya I.S."/>
            <person name="Beletsky A.V."/>
            <person name="Rakitin A.L."/>
            <person name="Mardanov A.V."/>
            <person name="Ivanova A.A."/>
            <person name="Saltykova V.X."/>
            <person name="Rijpstra W.I.C."/>
            <person name="Sinninghe Damste J.S."/>
            <person name="Ravin N.V."/>
        </authorList>
    </citation>
    <scope>NUCLEOTIDE SEQUENCE [LARGE SCALE GENOMIC DNA]</scope>
    <source>
        <strain evidence="3">PX69</strain>
    </source>
</reference>
<dbReference type="EMBL" id="AP021861">
    <property type="protein sequence ID" value="BBO30748.1"/>
    <property type="molecule type" value="Genomic_DNA"/>
</dbReference>
<keyword evidence="3" id="KW-1185">Reference proteome</keyword>
<dbReference type="Proteomes" id="UP000326837">
    <property type="component" value="Chromosome"/>
</dbReference>
<evidence type="ECO:0000256" key="1">
    <source>
        <dbReference type="SAM" id="MobiDB-lite"/>
    </source>
</evidence>
<gene>
    <name evidence="2" type="ORF">PLANPX_0360</name>
</gene>
<name>A0A5K7X273_9BACT</name>
<sequence length="212" mass="22192">MRIAMWAALAAIGFSIGCGGSDASKPVASTTAAPSGAATAEIPSDPVGRVVYEFLESVRVGKGSEGAAKLLTPLALKGIDEHEMCIAPPGSSTASFKINHVEMMEDGEHAIVHTTWSDVDADGVPYHDSIYWALRVAEGGWRIHGMAPEPPEGEEFVKIDFENLDEYIEQQQPSPANVPADQLAAPAGQAAPAGEQPAASVASDPFNQTAPR</sequence>
<organism evidence="2 3">
    <name type="scientific">Lacipirellula parvula</name>
    <dbReference type="NCBI Taxonomy" id="2650471"/>
    <lineage>
        <taxon>Bacteria</taxon>
        <taxon>Pseudomonadati</taxon>
        <taxon>Planctomycetota</taxon>
        <taxon>Planctomycetia</taxon>
        <taxon>Pirellulales</taxon>
        <taxon>Lacipirellulaceae</taxon>
        <taxon>Lacipirellula</taxon>
    </lineage>
</organism>